<gene>
    <name evidence="2" type="ORF">METEAL_15360</name>
</gene>
<evidence type="ECO:0000313" key="3">
    <source>
        <dbReference type="Proteomes" id="UP001238179"/>
    </source>
</evidence>
<organism evidence="2 3">
    <name type="scientific">Mesoterricola silvestris</name>
    <dbReference type="NCBI Taxonomy" id="2927979"/>
    <lineage>
        <taxon>Bacteria</taxon>
        <taxon>Pseudomonadati</taxon>
        <taxon>Acidobacteriota</taxon>
        <taxon>Holophagae</taxon>
        <taxon>Holophagales</taxon>
        <taxon>Holophagaceae</taxon>
        <taxon>Mesoterricola</taxon>
    </lineage>
</organism>
<feature type="compositionally biased region" description="Basic and acidic residues" evidence="1">
    <location>
        <begin position="25"/>
        <end position="45"/>
    </location>
</feature>
<proteinExistence type="predicted"/>
<accession>A0AA48GQW3</accession>
<evidence type="ECO:0000256" key="1">
    <source>
        <dbReference type="SAM" id="MobiDB-lite"/>
    </source>
</evidence>
<name>A0AA48GQW3_9BACT</name>
<evidence type="ECO:0000313" key="2">
    <source>
        <dbReference type="EMBL" id="BDU72362.1"/>
    </source>
</evidence>
<reference evidence="3" key="1">
    <citation type="journal article" date="2023" name="Int. J. Syst. Evol. Microbiol.">
        <title>Mesoterricola silvestris gen. nov., sp. nov., Mesoterricola sediminis sp. nov., Geothrix oryzae sp. nov., Geothrix edaphica sp. nov., Geothrix rubra sp. nov., and Geothrix limicola sp. nov., six novel members of Acidobacteriota isolated from soils.</title>
        <authorList>
            <person name="Itoh H."/>
            <person name="Sugisawa Y."/>
            <person name="Mise K."/>
            <person name="Xu Z."/>
            <person name="Kuniyasu M."/>
            <person name="Ushijima N."/>
            <person name="Kawano K."/>
            <person name="Kobayashi E."/>
            <person name="Shiratori Y."/>
            <person name="Masuda Y."/>
            <person name="Senoo K."/>
        </authorList>
    </citation>
    <scope>NUCLEOTIDE SEQUENCE [LARGE SCALE GENOMIC DNA]</scope>
    <source>
        <strain evidence="3">W79</strain>
    </source>
</reference>
<feature type="region of interest" description="Disordered" evidence="1">
    <location>
        <begin position="22"/>
        <end position="75"/>
    </location>
</feature>
<dbReference type="AlphaFoldDB" id="A0AA48GQW3"/>
<protein>
    <submittedName>
        <fullName evidence="2">Uncharacterized protein</fullName>
    </submittedName>
</protein>
<dbReference type="Proteomes" id="UP001238179">
    <property type="component" value="Chromosome"/>
</dbReference>
<dbReference type="KEGG" id="msil:METEAL_15360"/>
<keyword evidence="3" id="KW-1185">Reference proteome</keyword>
<dbReference type="EMBL" id="AP027080">
    <property type="protein sequence ID" value="BDU72362.1"/>
    <property type="molecule type" value="Genomic_DNA"/>
</dbReference>
<feature type="compositionally biased region" description="Basic and acidic residues" evidence="1">
    <location>
        <begin position="54"/>
        <end position="63"/>
    </location>
</feature>
<sequence length="208" mass="23676">MTSGFIEEIRTEADSMRLAQAKRRLGLDKHGNPRLTTDSKSEPRLTDPNQSEPVQKRREEKEIPPLPPKGGKYGKTPKVELDILPENETFLRAVYTKWPTEHPLTHEPAKKGAFAPAARNFQRIVDSQEASPRELKSCGMLYAKAESYPPDIQRMVYEAWDHRDHAIMHVSSFYGPEKKPYRQMLPIARIVLERIDAQTAPPILAVPA</sequence>